<dbReference type="InterPro" id="IPR025404">
    <property type="entry name" value="DUF4130"/>
</dbReference>
<dbReference type="OrthoDB" id="5290748at2"/>
<reference evidence="3" key="1">
    <citation type="submission" date="2017-01" db="EMBL/GenBank/DDBJ databases">
        <authorList>
            <person name="Varghese N."/>
            <person name="Submissions S."/>
        </authorList>
    </citation>
    <scope>NUCLEOTIDE SEQUENCE [LARGE SCALE GENOMIC DNA]</scope>
    <source>
        <strain evidence="3">DSM 21054</strain>
    </source>
</reference>
<evidence type="ECO:0000313" key="3">
    <source>
        <dbReference type="Proteomes" id="UP000186917"/>
    </source>
</evidence>
<feature type="domain" description="DUF4130" evidence="1">
    <location>
        <begin position="84"/>
        <end position="250"/>
    </location>
</feature>
<dbReference type="InterPro" id="IPR023875">
    <property type="entry name" value="DNA_repair_put"/>
</dbReference>
<dbReference type="Pfam" id="PF13566">
    <property type="entry name" value="DUF4130"/>
    <property type="match status" value="1"/>
</dbReference>
<dbReference type="AlphaFoldDB" id="A0A173MP89"/>
<dbReference type="EMBL" id="FTOR01000001">
    <property type="protein sequence ID" value="SIS73441.1"/>
    <property type="molecule type" value="Genomic_DNA"/>
</dbReference>
<evidence type="ECO:0000313" key="2">
    <source>
        <dbReference type="EMBL" id="SIS73441.1"/>
    </source>
</evidence>
<dbReference type="KEGG" id="fln:FLA_5503"/>
<accession>A0A173MP89</accession>
<dbReference type="NCBIfam" id="TIGR03915">
    <property type="entry name" value="SAM_7_link_chp"/>
    <property type="match status" value="1"/>
</dbReference>
<protein>
    <submittedName>
        <fullName evidence="2">Probable DNA metabolism protein</fullName>
    </submittedName>
</protein>
<dbReference type="STRING" id="477680.SAMN05421788_101889"/>
<dbReference type="RefSeq" id="WP_076376033.1">
    <property type="nucleotide sequence ID" value="NZ_AP017422.1"/>
</dbReference>
<evidence type="ECO:0000259" key="1">
    <source>
        <dbReference type="Pfam" id="PF13566"/>
    </source>
</evidence>
<keyword evidence="3" id="KW-1185">Reference proteome</keyword>
<proteinExistence type="predicted"/>
<dbReference type="Proteomes" id="UP000186917">
    <property type="component" value="Unassembled WGS sequence"/>
</dbReference>
<gene>
    <name evidence="2" type="ORF">SAMN05421788_101889</name>
</gene>
<sequence>MHTLVFDGSFQGLLSAVFTVFEYKLQQVQLVTPQQPLPLFGNRQEVITHTAQAQRVWNGLLRYISPEARQQLYKAFLSEQDTMPQILLTYMQYAFAQQAAVEKNFSHPAVLAVHQTAQKVHREKHRMEAFVRFHLTKDQLYYAVVEPDFNVLPLISEHFEKRYADQQWMIYDARRKYGIYYDLTTVTAIEMDFNTSLQQGRNIAAAYDEKEEQYQHLWQQYFAHVNIAARKNTALHIRHMPLRYWKYLPEKQPAR</sequence>
<name>A0A173MP89_9BACT</name>
<organism evidence="2 3">
    <name type="scientific">Filimonas lacunae</name>
    <dbReference type="NCBI Taxonomy" id="477680"/>
    <lineage>
        <taxon>Bacteria</taxon>
        <taxon>Pseudomonadati</taxon>
        <taxon>Bacteroidota</taxon>
        <taxon>Chitinophagia</taxon>
        <taxon>Chitinophagales</taxon>
        <taxon>Chitinophagaceae</taxon>
        <taxon>Filimonas</taxon>
    </lineage>
</organism>